<evidence type="ECO:0000256" key="2">
    <source>
        <dbReference type="ARBA" id="ARBA00022448"/>
    </source>
</evidence>
<keyword evidence="3" id="KW-1003">Cell membrane</keyword>
<keyword evidence="2" id="KW-0813">Transport</keyword>
<feature type="transmembrane region" description="Helical" evidence="9">
    <location>
        <begin position="86"/>
        <end position="108"/>
    </location>
</feature>
<gene>
    <name evidence="11" type="ORF">SAMN05421730_101225</name>
</gene>
<dbReference type="PANTHER" id="PTHR35011">
    <property type="entry name" value="2,3-DIKETO-L-GULONATE TRAP TRANSPORTER SMALL PERMEASE PROTEIN YIAM"/>
    <property type="match status" value="1"/>
</dbReference>
<dbReference type="Pfam" id="PF04290">
    <property type="entry name" value="DctQ"/>
    <property type="match status" value="1"/>
</dbReference>
<keyword evidence="5 9" id="KW-0812">Transmembrane</keyword>
<evidence type="ECO:0000256" key="3">
    <source>
        <dbReference type="ARBA" id="ARBA00022475"/>
    </source>
</evidence>
<protein>
    <submittedName>
        <fullName evidence="11">TRAP-type C4-dicarboxylate transport system, small permease component</fullName>
    </submittedName>
</protein>
<reference evidence="11 12" key="1">
    <citation type="submission" date="2016-09" db="EMBL/GenBank/DDBJ databases">
        <authorList>
            <person name="Capua I."/>
            <person name="De Benedictis P."/>
            <person name="Joannis T."/>
            <person name="Lombin L.H."/>
            <person name="Cattoli G."/>
        </authorList>
    </citation>
    <scope>NUCLEOTIDE SEQUENCE [LARGE SCALE GENOMIC DNA]</scope>
    <source>
        <strain evidence="11 12">GluBS11</strain>
    </source>
</reference>
<keyword evidence="7 9" id="KW-0472">Membrane</keyword>
<dbReference type="AlphaFoldDB" id="A0A1D3TU84"/>
<evidence type="ECO:0000256" key="5">
    <source>
        <dbReference type="ARBA" id="ARBA00022692"/>
    </source>
</evidence>
<comment type="subcellular location">
    <subcellularLocation>
        <location evidence="1">Cell inner membrane</location>
        <topology evidence="1">Multi-pass membrane protein</topology>
    </subcellularLocation>
</comment>
<dbReference type="OrthoDB" id="9814265at2"/>
<accession>A0A1D3TU84</accession>
<dbReference type="InterPro" id="IPR007387">
    <property type="entry name" value="TRAP_DctQ"/>
</dbReference>
<dbReference type="PANTHER" id="PTHR35011:SF2">
    <property type="entry name" value="2,3-DIKETO-L-GULONATE TRAP TRANSPORTER SMALL PERMEASE PROTEIN YIAM"/>
    <property type="match status" value="1"/>
</dbReference>
<dbReference type="Proteomes" id="UP000199315">
    <property type="component" value="Unassembled WGS sequence"/>
</dbReference>
<evidence type="ECO:0000256" key="9">
    <source>
        <dbReference type="SAM" id="Phobius"/>
    </source>
</evidence>
<feature type="transmembrane region" description="Helical" evidence="9">
    <location>
        <begin position="49"/>
        <end position="66"/>
    </location>
</feature>
<feature type="domain" description="Tripartite ATP-independent periplasmic transporters DctQ component" evidence="10">
    <location>
        <begin position="23"/>
        <end position="146"/>
    </location>
</feature>
<evidence type="ECO:0000313" key="12">
    <source>
        <dbReference type="Proteomes" id="UP000199315"/>
    </source>
</evidence>
<feature type="transmembrane region" description="Helical" evidence="9">
    <location>
        <begin position="128"/>
        <end position="146"/>
    </location>
</feature>
<evidence type="ECO:0000256" key="6">
    <source>
        <dbReference type="ARBA" id="ARBA00022989"/>
    </source>
</evidence>
<keyword evidence="12" id="KW-1185">Reference proteome</keyword>
<sequence>MESIKRIIDKILAWVCIFLLAAMTVLVTYQVVVRYFFNSPNSYTEIVSKYMFVWMIMYGSAYVFGLREHMNIAFVRDKMPAKARIIVEMIGELIIALFTAIVLIYGGYTQMIDQMVQLDATLQIPMGIIYSAVPVSSIFILFYFIYTEKKLFNELTSNSMEGRI</sequence>
<organism evidence="11 12">
    <name type="scientific">Anaerobium acetethylicum</name>
    <dbReference type="NCBI Taxonomy" id="1619234"/>
    <lineage>
        <taxon>Bacteria</taxon>
        <taxon>Bacillati</taxon>
        <taxon>Bacillota</taxon>
        <taxon>Clostridia</taxon>
        <taxon>Lachnospirales</taxon>
        <taxon>Lachnospiraceae</taxon>
        <taxon>Anaerobium</taxon>
    </lineage>
</organism>
<dbReference type="InterPro" id="IPR055348">
    <property type="entry name" value="DctQ"/>
</dbReference>
<evidence type="ECO:0000256" key="1">
    <source>
        <dbReference type="ARBA" id="ARBA00004429"/>
    </source>
</evidence>
<dbReference type="GO" id="GO:0005886">
    <property type="term" value="C:plasma membrane"/>
    <property type="evidence" value="ECO:0007669"/>
    <property type="project" value="UniProtKB-SubCell"/>
</dbReference>
<dbReference type="GO" id="GO:0022857">
    <property type="term" value="F:transmembrane transporter activity"/>
    <property type="evidence" value="ECO:0007669"/>
    <property type="project" value="TreeGrafter"/>
</dbReference>
<dbReference type="STRING" id="1619234.SAMN05421730_101225"/>
<evidence type="ECO:0000256" key="7">
    <source>
        <dbReference type="ARBA" id="ARBA00023136"/>
    </source>
</evidence>
<keyword evidence="6 9" id="KW-1133">Transmembrane helix</keyword>
<evidence type="ECO:0000313" key="11">
    <source>
        <dbReference type="EMBL" id="SCP97598.1"/>
    </source>
</evidence>
<evidence type="ECO:0000256" key="4">
    <source>
        <dbReference type="ARBA" id="ARBA00022519"/>
    </source>
</evidence>
<evidence type="ECO:0000256" key="8">
    <source>
        <dbReference type="ARBA" id="ARBA00038436"/>
    </source>
</evidence>
<feature type="transmembrane region" description="Helical" evidence="9">
    <location>
        <begin position="12"/>
        <end position="37"/>
    </location>
</feature>
<dbReference type="RefSeq" id="WP_091233880.1">
    <property type="nucleotide sequence ID" value="NZ_FMKA01000012.1"/>
</dbReference>
<comment type="similarity">
    <text evidence="8">Belongs to the TRAP transporter small permease family.</text>
</comment>
<dbReference type="EMBL" id="FMKA01000012">
    <property type="protein sequence ID" value="SCP97598.1"/>
    <property type="molecule type" value="Genomic_DNA"/>
</dbReference>
<proteinExistence type="inferred from homology"/>
<dbReference type="GO" id="GO:0015740">
    <property type="term" value="P:C4-dicarboxylate transport"/>
    <property type="evidence" value="ECO:0007669"/>
    <property type="project" value="TreeGrafter"/>
</dbReference>
<keyword evidence="4" id="KW-0997">Cell inner membrane</keyword>
<name>A0A1D3TU84_9FIRM</name>
<evidence type="ECO:0000259" key="10">
    <source>
        <dbReference type="Pfam" id="PF04290"/>
    </source>
</evidence>